<dbReference type="Proteomes" id="UP000237104">
    <property type="component" value="Unassembled WGS sequence"/>
</dbReference>
<dbReference type="RefSeq" id="WP_103431311.1">
    <property type="nucleotide sequence ID" value="NZ_PPXF01000048.1"/>
</dbReference>
<sequence length="70" mass="7278">MTPRLRIQSVIVTPVLVWDDGEELTPGPELGQISLTLSNLPMFAEGLPAEVAALAARLAEGASPVPGQAD</sequence>
<evidence type="ECO:0000313" key="2">
    <source>
        <dbReference type="Proteomes" id="UP000237104"/>
    </source>
</evidence>
<organism evidence="1 2">
    <name type="scientific">Cryobacterium zongtaii</name>
    <dbReference type="NCBI Taxonomy" id="1259217"/>
    <lineage>
        <taxon>Bacteria</taxon>
        <taxon>Bacillati</taxon>
        <taxon>Actinomycetota</taxon>
        <taxon>Actinomycetes</taxon>
        <taxon>Micrococcales</taxon>
        <taxon>Microbacteriaceae</taxon>
        <taxon>Cryobacterium</taxon>
    </lineage>
</organism>
<name>A0A2S3ZCH8_9MICO</name>
<gene>
    <name evidence="1" type="ORF">C3B59_10525</name>
</gene>
<comment type="caution">
    <text evidence="1">The sequence shown here is derived from an EMBL/GenBank/DDBJ whole genome shotgun (WGS) entry which is preliminary data.</text>
</comment>
<dbReference type="OrthoDB" id="9991851at2"/>
<evidence type="ECO:0000313" key="1">
    <source>
        <dbReference type="EMBL" id="POH63969.1"/>
    </source>
</evidence>
<protein>
    <submittedName>
        <fullName evidence="1">Uncharacterized protein</fullName>
    </submittedName>
</protein>
<proteinExistence type="predicted"/>
<dbReference type="AlphaFoldDB" id="A0A2S3ZCH8"/>
<accession>A0A2S3ZCH8</accession>
<reference evidence="1 2" key="1">
    <citation type="submission" date="2018-01" db="EMBL/GenBank/DDBJ databases">
        <title>Cryobacterium sp. nov., from glaciers in China.</title>
        <authorList>
            <person name="Liu Q."/>
            <person name="Xin Y.-H."/>
        </authorList>
    </citation>
    <scope>NUCLEOTIDE SEQUENCE [LARGE SCALE GENOMIC DNA]</scope>
    <source>
        <strain evidence="1 2">TMB1-8</strain>
    </source>
</reference>
<dbReference type="EMBL" id="PPXF01000048">
    <property type="protein sequence ID" value="POH63969.1"/>
    <property type="molecule type" value="Genomic_DNA"/>
</dbReference>